<dbReference type="GeneID" id="111463339"/>
<name>A0A6J1HIN6_CUCMO</name>
<feature type="compositionally biased region" description="Basic and acidic residues" evidence="1">
    <location>
        <begin position="148"/>
        <end position="164"/>
    </location>
</feature>
<feature type="region of interest" description="Disordered" evidence="1">
    <location>
        <begin position="129"/>
        <end position="173"/>
    </location>
</feature>
<feature type="compositionally biased region" description="Basic residues" evidence="1">
    <location>
        <begin position="129"/>
        <end position="142"/>
    </location>
</feature>
<dbReference type="Proteomes" id="UP000504609">
    <property type="component" value="Unplaced"/>
</dbReference>
<evidence type="ECO:0000313" key="3">
    <source>
        <dbReference type="Proteomes" id="UP000504609"/>
    </source>
</evidence>
<feature type="domain" description="PTM/DIR17-like Tudor" evidence="2">
    <location>
        <begin position="65"/>
        <end position="112"/>
    </location>
</feature>
<organism evidence="3 5">
    <name type="scientific">Cucurbita moschata</name>
    <name type="common">Winter crookneck squash</name>
    <name type="synonym">Cucurbita pepo var. moschata</name>
    <dbReference type="NCBI Taxonomy" id="3662"/>
    <lineage>
        <taxon>Eukaryota</taxon>
        <taxon>Viridiplantae</taxon>
        <taxon>Streptophyta</taxon>
        <taxon>Embryophyta</taxon>
        <taxon>Tracheophyta</taxon>
        <taxon>Spermatophyta</taxon>
        <taxon>Magnoliopsida</taxon>
        <taxon>eudicotyledons</taxon>
        <taxon>Gunneridae</taxon>
        <taxon>Pentapetalae</taxon>
        <taxon>rosids</taxon>
        <taxon>fabids</taxon>
        <taxon>Cucurbitales</taxon>
        <taxon>Cucurbitaceae</taxon>
        <taxon>Cucurbiteae</taxon>
        <taxon>Cucurbita</taxon>
    </lineage>
</organism>
<sequence>MEIPKNEQDTEPSFSNVYELPGEPAIVINGVPDIPACDTALSLCNSLKDENLLGGSTGFGEWLEGRVVNKMFGDRYYYGVIIEFDNDTGWYRVEYEDGDFEDLDWHGVERVLLPMDITVPLRTLARKTLKRSRKAEKNRKNKSGNSRGDPKEMERSRKKSEDSKFVLPTEPAA</sequence>
<evidence type="ECO:0000256" key="1">
    <source>
        <dbReference type="SAM" id="MobiDB-lite"/>
    </source>
</evidence>
<evidence type="ECO:0000313" key="4">
    <source>
        <dbReference type="RefSeq" id="XP_022962998.1"/>
    </source>
</evidence>
<evidence type="ECO:0000259" key="2">
    <source>
        <dbReference type="Pfam" id="PF21743"/>
    </source>
</evidence>
<gene>
    <name evidence="4 5" type="primary">LOC111463339</name>
</gene>
<dbReference type="Pfam" id="PF21743">
    <property type="entry name" value="PTM_DIR17_Tudor"/>
    <property type="match status" value="1"/>
</dbReference>
<dbReference type="InterPro" id="IPR047365">
    <property type="entry name" value="Tudor_AtPTM-like"/>
</dbReference>
<dbReference type="AlphaFoldDB" id="A0A6J1HIN6"/>
<dbReference type="PANTHER" id="PTHR37384">
    <property type="entry name" value="OS01G0835600 PROTEIN"/>
    <property type="match status" value="1"/>
</dbReference>
<keyword evidence="3" id="KW-1185">Reference proteome</keyword>
<dbReference type="KEGG" id="cmos:111463339"/>
<dbReference type="Gene3D" id="2.30.30.140">
    <property type="match status" value="1"/>
</dbReference>
<dbReference type="PANTHER" id="PTHR37384:SF1">
    <property type="entry name" value="OS01G0835600 PROTEIN"/>
    <property type="match status" value="1"/>
</dbReference>
<dbReference type="RefSeq" id="XP_022962999.1">
    <property type="nucleotide sequence ID" value="XM_023107231.1"/>
</dbReference>
<accession>A0A6J1HIN6</accession>
<reference evidence="4 5" key="1">
    <citation type="submission" date="2025-04" db="UniProtKB">
        <authorList>
            <consortium name="RefSeq"/>
        </authorList>
    </citation>
    <scope>IDENTIFICATION</scope>
    <source>
        <tissue evidence="4 5">Young leaves</tissue>
    </source>
</reference>
<protein>
    <submittedName>
        <fullName evidence="4 5">Dirigent protein 17-like</fullName>
    </submittedName>
</protein>
<evidence type="ECO:0000313" key="5">
    <source>
        <dbReference type="RefSeq" id="XP_022962999.1"/>
    </source>
</evidence>
<dbReference type="CDD" id="cd20401">
    <property type="entry name" value="Tudor_AtPTM-like"/>
    <property type="match status" value="1"/>
</dbReference>
<dbReference type="RefSeq" id="XP_022962998.1">
    <property type="nucleotide sequence ID" value="XM_023107230.1"/>
</dbReference>
<proteinExistence type="predicted"/>